<dbReference type="GO" id="GO:0022857">
    <property type="term" value="F:transmembrane transporter activity"/>
    <property type="evidence" value="ECO:0007669"/>
    <property type="project" value="InterPro"/>
</dbReference>
<dbReference type="PANTHER" id="PTHR23530">
    <property type="entry name" value="TRANSPORT PROTEIN-RELATED"/>
    <property type="match status" value="1"/>
</dbReference>
<name>A0A2S4JNC4_9SPIO</name>
<dbReference type="OrthoDB" id="9816124at2"/>
<comment type="caution">
    <text evidence="5">The sequence shown here is derived from an EMBL/GenBank/DDBJ whole genome shotgun (WGS) entry which is preliminary data.</text>
</comment>
<protein>
    <recommendedName>
        <fullName evidence="7">Major facilitator superfamily (MFS) profile domain-containing protein</fullName>
    </recommendedName>
</protein>
<dbReference type="Proteomes" id="UP000237350">
    <property type="component" value="Unassembled WGS sequence"/>
</dbReference>
<dbReference type="EMBL" id="LPWH01000070">
    <property type="protein sequence ID" value="POR01026.1"/>
    <property type="molecule type" value="Genomic_DNA"/>
</dbReference>
<keyword evidence="1 4" id="KW-0812">Transmembrane</keyword>
<feature type="transmembrane region" description="Helical" evidence="4">
    <location>
        <begin position="5"/>
        <end position="24"/>
    </location>
</feature>
<keyword evidence="6" id="KW-1185">Reference proteome</keyword>
<keyword evidence="2 4" id="KW-1133">Transmembrane helix</keyword>
<feature type="transmembrane region" description="Helical" evidence="4">
    <location>
        <begin position="63"/>
        <end position="81"/>
    </location>
</feature>
<evidence type="ECO:0000256" key="4">
    <source>
        <dbReference type="SAM" id="Phobius"/>
    </source>
</evidence>
<evidence type="ECO:0000313" key="6">
    <source>
        <dbReference type="Proteomes" id="UP000237350"/>
    </source>
</evidence>
<feature type="transmembrane region" description="Helical" evidence="4">
    <location>
        <begin position="195"/>
        <end position="221"/>
    </location>
</feature>
<evidence type="ECO:0000256" key="1">
    <source>
        <dbReference type="ARBA" id="ARBA00022692"/>
    </source>
</evidence>
<dbReference type="PANTHER" id="PTHR23530:SF1">
    <property type="entry name" value="PERMEASE, MAJOR FACILITATOR SUPERFAMILY-RELATED"/>
    <property type="match status" value="1"/>
</dbReference>
<evidence type="ECO:0008006" key="7">
    <source>
        <dbReference type="Google" id="ProtNLM"/>
    </source>
</evidence>
<organism evidence="5 6">
    <name type="scientific">Alkalispirochaeta sphaeroplastigenens</name>
    <dbReference type="NCBI Taxonomy" id="1187066"/>
    <lineage>
        <taxon>Bacteria</taxon>
        <taxon>Pseudomonadati</taxon>
        <taxon>Spirochaetota</taxon>
        <taxon>Spirochaetia</taxon>
        <taxon>Spirochaetales</taxon>
        <taxon>Spirochaetaceae</taxon>
        <taxon>Alkalispirochaeta</taxon>
    </lineage>
</organism>
<dbReference type="AlphaFoldDB" id="A0A2S4JNC4"/>
<feature type="transmembrane region" description="Helical" evidence="4">
    <location>
        <begin position="272"/>
        <end position="291"/>
    </location>
</feature>
<dbReference type="Gene3D" id="1.20.1250.20">
    <property type="entry name" value="MFS general substrate transporter like domains"/>
    <property type="match status" value="1"/>
</dbReference>
<evidence type="ECO:0000256" key="2">
    <source>
        <dbReference type="ARBA" id="ARBA00022989"/>
    </source>
</evidence>
<evidence type="ECO:0000313" key="5">
    <source>
        <dbReference type="EMBL" id="POR01026.1"/>
    </source>
</evidence>
<dbReference type="Pfam" id="PF07690">
    <property type="entry name" value="MFS_1"/>
    <property type="match status" value="1"/>
</dbReference>
<feature type="transmembrane region" description="Helical" evidence="4">
    <location>
        <begin position="123"/>
        <end position="149"/>
    </location>
</feature>
<feature type="transmembrane region" description="Helical" evidence="4">
    <location>
        <begin position="30"/>
        <end position="51"/>
    </location>
</feature>
<feature type="transmembrane region" description="Helical" evidence="4">
    <location>
        <begin position="297"/>
        <end position="316"/>
    </location>
</feature>
<evidence type="ECO:0000256" key="3">
    <source>
        <dbReference type="ARBA" id="ARBA00023136"/>
    </source>
</evidence>
<dbReference type="InterPro" id="IPR036259">
    <property type="entry name" value="MFS_trans_sf"/>
</dbReference>
<proteinExistence type="predicted"/>
<feature type="transmembrane region" description="Helical" evidence="4">
    <location>
        <begin position="155"/>
        <end position="174"/>
    </location>
</feature>
<gene>
    <name evidence="5" type="ORF">AU468_09170</name>
</gene>
<dbReference type="InterPro" id="IPR053160">
    <property type="entry name" value="MFS_DHA3_Transporter"/>
</dbReference>
<dbReference type="RefSeq" id="WP_103680454.1">
    <property type="nucleotide sequence ID" value="NZ_LPWH01000070.1"/>
</dbReference>
<feature type="transmembrane region" description="Helical" evidence="4">
    <location>
        <begin position="354"/>
        <end position="378"/>
    </location>
</feature>
<accession>A0A2S4JNC4</accession>
<keyword evidence="3 4" id="KW-0472">Membrane</keyword>
<reference evidence="6" key="1">
    <citation type="submission" date="2015-12" db="EMBL/GenBank/DDBJ databases">
        <authorList>
            <person name="Lodha T.D."/>
            <person name="Chintalapati S."/>
            <person name="Chintalapati V.R."/>
            <person name="Sravanthi T."/>
        </authorList>
    </citation>
    <scope>NUCLEOTIDE SEQUENCE [LARGE SCALE GENOMIC DNA]</scope>
    <source>
        <strain evidence="6">JC133</strain>
    </source>
</reference>
<feature type="transmembrane region" description="Helical" evidence="4">
    <location>
        <begin position="328"/>
        <end position="348"/>
    </location>
</feature>
<sequence length="401" mass="43321">MIRYLLFRFFQDLVLVYPVYVILFRESGLNYLQVSWLLAIWSVPVILLEVPSGMAADRWSRKWSLVIGMILKGTGFLIWYVRPDFPGFALGFIFWGLQEAINTGTTEALLYDALKSRNREDRFVTLAGGGAAAARGAILISLLAGGWIFSRSPAAVMLLSALAMAAAAICAATLPEERSPPDVTGSSPCSLKDELSLAVAVPGLIKLVLYGSLATVVWGVLDEYDFLFGHTLGVPLAAIGLWGGTRFFLEALGAGLAAPLQRGLRLDDPPRLAWWIALASAVLFLGVITGHRFLLPLYFSFYLIMAAAEVIYQGWLQERIGSGSRATISSLVSLIAEVLGLILLLAAGPVSQRWGLRALFAGGSLVMALATILFAVAWTRGQPRSKRAPHNPDQTGISGPL</sequence>
<dbReference type="SUPFAM" id="SSF103473">
    <property type="entry name" value="MFS general substrate transporter"/>
    <property type="match status" value="1"/>
</dbReference>
<dbReference type="InterPro" id="IPR011701">
    <property type="entry name" value="MFS"/>
</dbReference>